<evidence type="ECO:0000256" key="3">
    <source>
        <dbReference type="ARBA" id="ARBA00022679"/>
    </source>
</evidence>
<evidence type="ECO:0000259" key="7">
    <source>
        <dbReference type="Pfam" id="PF00535"/>
    </source>
</evidence>
<name>A0A380NZ79_WEIVI</name>
<dbReference type="Gene3D" id="3.90.550.10">
    <property type="entry name" value="Spore Coat Polysaccharide Biosynthesis Protein SpsA, Chain A"/>
    <property type="match status" value="1"/>
</dbReference>
<dbReference type="PANTHER" id="PTHR43867:SF2">
    <property type="entry name" value="CELLULOSE SYNTHASE CATALYTIC SUBUNIT A [UDP-FORMING]"/>
    <property type="match status" value="1"/>
</dbReference>
<gene>
    <name evidence="8" type="primary">bcsA_1</name>
    <name evidence="8" type="ORF">NCTC13645_00779</name>
</gene>
<keyword evidence="5" id="KW-1133">Transmembrane helix</keyword>
<dbReference type="GO" id="GO:0016760">
    <property type="term" value="F:cellulose synthase (UDP-forming) activity"/>
    <property type="evidence" value="ECO:0007669"/>
    <property type="project" value="UniProtKB-EC"/>
</dbReference>
<dbReference type="EC" id="2.4.1.12" evidence="8"/>
<keyword evidence="6" id="KW-0472">Membrane</keyword>
<feature type="domain" description="Glycosyltransferase 2-like" evidence="7">
    <location>
        <begin position="3"/>
        <end position="77"/>
    </location>
</feature>
<sequence>MTVCIADDGNRPEVAALASDYGVKYVGLSGNTEAKSGNINHALKTLKAPLVAIFDADMIPYSTFLDASVPPFLQNWAQMQEDQNQKPLGFLQTPQSFYNADIFQYNLFSENIVPNEQDYFLGISMF</sequence>
<dbReference type="Pfam" id="PF00535">
    <property type="entry name" value="Glycos_transf_2"/>
    <property type="match status" value="1"/>
</dbReference>
<dbReference type="SUPFAM" id="SSF53448">
    <property type="entry name" value="Nucleotide-diphospho-sugar transferases"/>
    <property type="match status" value="1"/>
</dbReference>
<keyword evidence="4" id="KW-0812">Transmembrane</keyword>
<dbReference type="InterPro" id="IPR029044">
    <property type="entry name" value="Nucleotide-diphossugar_trans"/>
</dbReference>
<evidence type="ECO:0000313" key="8">
    <source>
        <dbReference type="EMBL" id="SUP52876.1"/>
    </source>
</evidence>
<evidence type="ECO:0000256" key="1">
    <source>
        <dbReference type="ARBA" id="ARBA00004141"/>
    </source>
</evidence>
<comment type="subcellular location">
    <subcellularLocation>
        <location evidence="1">Membrane</location>
        <topology evidence="1">Multi-pass membrane protein</topology>
    </subcellularLocation>
</comment>
<proteinExistence type="predicted"/>
<keyword evidence="3 8" id="KW-0808">Transferase</keyword>
<evidence type="ECO:0000313" key="9">
    <source>
        <dbReference type="Proteomes" id="UP000254621"/>
    </source>
</evidence>
<organism evidence="8 9">
    <name type="scientific">Weissella viridescens</name>
    <name type="common">Lactobacillus viridescens</name>
    <dbReference type="NCBI Taxonomy" id="1629"/>
    <lineage>
        <taxon>Bacteria</taxon>
        <taxon>Bacillati</taxon>
        <taxon>Bacillota</taxon>
        <taxon>Bacilli</taxon>
        <taxon>Lactobacillales</taxon>
        <taxon>Lactobacillaceae</taxon>
        <taxon>Weissella</taxon>
    </lineage>
</organism>
<reference evidence="8 9" key="1">
    <citation type="submission" date="2018-06" db="EMBL/GenBank/DDBJ databases">
        <authorList>
            <consortium name="Pathogen Informatics"/>
            <person name="Doyle S."/>
        </authorList>
    </citation>
    <scope>NUCLEOTIDE SEQUENCE [LARGE SCALE GENOMIC DNA]</scope>
    <source>
        <strain evidence="8 9">NCTC13645</strain>
    </source>
</reference>
<evidence type="ECO:0000256" key="5">
    <source>
        <dbReference type="ARBA" id="ARBA00022989"/>
    </source>
</evidence>
<dbReference type="AlphaFoldDB" id="A0A380NZ79"/>
<dbReference type="InterPro" id="IPR050321">
    <property type="entry name" value="Glycosyltr_2/OpgH_subfam"/>
</dbReference>
<evidence type="ECO:0000256" key="6">
    <source>
        <dbReference type="ARBA" id="ARBA00023136"/>
    </source>
</evidence>
<dbReference type="PANTHER" id="PTHR43867">
    <property type="entry name" value="CELLULOSE SYNTHASE CATALYTIC SUBUNIT A [UDP-FORMING]"/>
    <property type="match status" value="1"/>
</dbReference>
<evidence type="ECO:0000256" key="4">
    <source>
        <dbReference type="ARBA" id="ARBA00022692"/>
    </source>
</evidence>
<dbReference type="EMBL" id="UHIV01000001">
    <property type="protein sequence ID" value="SUP52876.1"/>
    <property type="molecule type" value="Genomic_DNA"/>
</dbReference>
<keyword evidence="2 8" id="KW-0328">Glycosyltransferase</keyword>
<dbReference type="InterPro" id="IPR001173">
    <property type="entry name" value="Glyco_trans_2-like"/>
</dbReference>
<dbReference type="GO" id="GO:0005886">
    <property type="term" value="C:plasma membrane"/>
    <property type="evidence" value="ECO:0007669"/>
    <property type="project" value="TreeGrafter"/>
</dbReference>
<accession>A0A380NZ79</accession>
<evidence type="ECO:0000256" key="2">
    <source>
        <dbReference type="ARBA" id="ARBA00022676"/>
    </source>
</evidence>
<protein>
    <submittedName>
        <fullName evidence="8">Cellulose synthase catalytic subunit [UDP-forming]</fullName>
        <ecNumber evidence="8">2.4.1.12</ecNumber>
    </submittedName>
</protein>
<dbReference type="Proteomes" id="UP000254621">
    <property type="component" value="Unassembled WGS sequence"/>
</dbReference>